<dbReference type="GO" id="GO:0016020">
    <property type="term" value="C:membrane"/>
    <property type="evidence" value="ECO:0007669"/>
    <property type="project" value="UniProtKB-SubCell"/>
</dbReference>
<evidence type="ECO:0000313" key="10">
    <source>
        <dbReference type="EnsemblProtists" id="EOD24529"/>
    </source>
</evidence>
<evidence type="ECO:0000256" key="9">
    <source>
        <dbReference type="RuleBase" id="RU000488"/>
    </source>
</evidence>
<proteinExistence type="inferred from homology"/>
<evidence type="ECO:0000256" key="6">
    <source>
        <dbReference type="ARBA" id="ARBA00022989"/>
    </source>
</evidence>
<feature type="repeat" description="Solcar" evidence="8">
    <location>
        <begin position="175"/>
        <end position="257"/>
    </location>
</feature>
<keyword evidence="6" id="KW-1133">Transmembrane helix</keyword>
<dbReference type="Pfam" id="PF00153">
    <property type="entry name" value="Mito_carr"/>
    <property type="match status" value="3"/>
</dbReference>
<keyword evidence="11" id="KW-1185">Reference proteome</keyword>
<dbReference type="PANTHER" id="PTHR45618">
    <property type="entry name" value="MITOCHONDRIAL DICARBOXYLATE CARRIER-RELATED"/>
    <property type="match status" value="1"/>
</dbReference>
<dbReference type="Proteomes" id="UP000013827">
    <property type="component" value="Unassembled WGS sequence"/>
</dbReference>
<dbReference type="PROSITE" id="PS50920">
    <property type="entry name" value="SOLCAR"/>
    <property type="match status" value="2"/>
</dbReference>
<comment type="similarity">
    <text evidence="2 9">Belongs to the mitochondrial carrier (TC 2.A.29) family.</text>
</comment>
<dbReference type="RefSeq" id="XP_005776958.1">
    <property type="nucleotide sequence ID" value="XM_005776901.1"/>
</dbReference>
<evidence type="ECO:0000256" key="1">
    <source>
        <dbReference type="ARBA" id="ARBA00004141"/>
    </source>
</evidence>
<evidence type="ECO:0000256" key="2">
    <source>
        <dbReference type="ARBA" id="ARBA00006375"/>
    </source>
</evidence>
<evidence type="ECO:0000313" key="11">
    <source>
        <dbReference type="Proteomes" id="UP000013827"/>
    </source>
</evidence>
<dbReference type="KEGG" id="ehx:EMIHUDRAFT_206506"/>
<dbReference type="GeneID" id="17270075"/>
<keyword evidence="5" id="KW-0677">Repeat</keyword>
<protein>
    <submittedName>
        <fullName evidence="10">Uncharacterized protein</fullName>
    </submittedName>
</protein>
<keyword evidence="7 8" id="KW-0472">Membrane</keyword>
<comment type="subcellular location">
    <subcellularLocation>
        <location evidence="1">Membrane</location>
        <topology evidence="1">Multi-pass membrane protein</topology>
    </subcellularLocation>
</comment>
<evidence type="ECO:0000256" key="8">
    <source>
        <dbReference type="PROSITE-ProRule" id="PRU00282"/>
    </source>
</evidence>
<reference evidence="11" key="1">
    <citation type="journal article" date="2013" name="Nature">
        <title>Pan genome of the phytoplankton Emiliania underpins its global distribution.</title>
        <authorList>
            <person name="Read B.A."/>
            <person name="Kegel J."/>
            <person name="Klute M.J."/>
            <person name="Kuo A."/>
            <person name="Lefebvre S.C."/>
            <person name="Maumus F."/>
            <person name="Mayer C."/>
            <person name="Miller J."/>
            <person name="Monier A."/>
            <person name="Salamov A."/>
            <person name="Young J."/>
            <person name="Aguilar M."/>
            <person name="Claverie J.M."/>
            <person name="Frickenhaus S."/>
            <person name="Gonzalez K."/>
            <person name="Herman E.K."/>
            <person name="Lin Y.C."/>
            <person name="Napier J."/>
            <person name="Ogata H."/>
            <person name="Sarno A.F."/>
            <person name="Shmutz J."/>
            <person name="Schroeder D."/>
            <person name="de Vargas C."/>
            <person name="Verret F."/>
            <person name="von Dassow P."/>
            <person name="Valentin K."/>
            <person name="Van de Peer Y."/>
            <person name="Wheeler G."/>
            <person name="Dacks J.B."/>
            <person name="Delwiche C.F."/>
            <person name="Dyhrman S.T."/>
            <person name="Glockner G."/>
            <person name="John U."/>
            <person name="Richards T."/>
            <person name="Worden A.Z."/>
            <person name="Zhang X."/>
            <person name="Grigoriev I.V."/>
            <person name="Allen A.E."/>
            <person name="Bidle K."/>
            <person name="Borodovsky M."/>
            <person name="Bowler C."/>
            <person name="Brownlee C."/>
            <person name="Cock J.M."/>
            <person name="Elias M."/>
            <person name="Gladyshev V.N."/>
            <person name="Groth M."/>
            <person name="Guda C."/>
            <person name="Hadaegh A."/>
            <person name="Iglesias-Rodriguez M.D."/>
            <person name="Jenkins J."/>
            <person name="Jones B.M."/>
            <person name="Lawson T."/>
            <person name="Leese F."/>
            <person name="Lindquist E."/>
            <person name="Lobanov A."/>
            <person name="Lomsadze A."/>
            <person name="Malik S.B."/>
            <person name="Marsh M.E."/>
            <person name="Mackinder L."/>
            <person name="Mock T."/>
            <person name="Mueller-Roeber B."/>
            <person name="Pagarete A."/>
            <person name="Parker M."/>
            <person name="Probert I."/>
            <person name="Quesneville H."/>
            <person name="Raines C."/>
            <person name="Rensing S.A."/>
            <person name="Riano-Pachon D.M."/>
            <person name="Richier S."/>
            <person name="Rokitta S."/>
            <person name="Shiraiwa Y."/>
            <person name="Soanes D.M."/>
            <person name="van der Giezen M."/>
            <person name="Wahlund T.M."/>
            <person name="Williams B."/>
            <person name="Wilson W."/>
            <person name="Wolfe G."/>
            <person name="Wurch L.L."/>
        </authorList>
    </citation>
    <scope>NUCLEOTIDE SEQUENCE</scope>
</reference>
<dbReference type="OMA" id="FRIGAYP"/>
<sequence>MPTRPGAEVLASGLGAAVTDTLFNPLEMLKVRVQTSETTAPSAARAVYAKGGLWLLWSPGLQATWVRSFCVTGLRVGLYPTALVGADSLGQKLAAGAATGALSSALANPIDMVGLPTRYASTAAAALSIVRGEGGVGSLWRGLGATAARQALLSSGQLASYDGLKQAARGAGATEGTPLHVCCAAASGFIGQLFCMPADVLKVKVLSGDHGSVSACLRHTLQHEGAAGLYRGFLPAVVRQCPVILVQMPLIEQIRCVAGLGHI</sequence>
<name>A0A0D3JLZ4_EMIH1</name>
<dbReference type="eggNOG" id="KOG0759">
    <property type="taxonomic scope" value="Eukaryota"/>
</dbReference>
<dbReference type="SUPFAM" id="SSF103506">
    <property type="entry name" value="Mitochondrial carrier"/>
    <property type="match status" value="1"/>
</dbReference>
<dbReference type="PaxDb" id="2903-EOD24529"/>
<dbReference type="AlphaFoldDB" id="A0A0D3JLZ4"/>
<dbReference type="InterPro" id="IPR018108">
    <property type="entry name" value="MCP_transmembrane"/>
</dbReference>
<evidence type="ECO:0000256" key="3">
    <source>
        <dbReference type="ARBA" id="ARBA00022448"/>
    </source>
</evidence>
<organism evidence="10 11">
    <name type="scientific">Emiliania huxleyi (strain CCMP1516)</name>
    <dbReference type="NCBI Taxonomy" id="280463"/>
    <lineage>
        <taxon>Eukaryota</taxon>
        <taxon>Haptista</taxon>
        <taxon>Haptophyta</taxon>
        <taxon>Prymnesiophyceae</taxon>
        <taxon>Isochrysidales</taxon>
        <taxon>Noelaerhabdaceae</taxon>
        <taxon>Emiliania</taxon>
    </lineage>
</organism>
<keyword evidence="4 8" id="KW-0812">Transmembrane</keyword>
<evidence type="ECO:0000256" key="7">
    <source>
        <dbReference type="ARBA" id="ARBA00023136"/>
    </source>
</evidence>
<evidence type="ECO:0000256" key="4">
    <source>
        <dbReference type="ARBA" id="ARBA00022692"/>
    </source>
</evidence>
<dbReference type="InterPro" id="IPR050391">
    <property type="entry name" value="Mito_Metabolite_Transporter"/>
</dbReference>
<keyword evidence="3 9" id="KW-0813">Transport</keyword>
<feature type="repeat" description="Solcar" evidence="8">
    <location>
        <begin position="87"/>
        <end position="167"/>
    </location>
</feature>
<accession>A0A0D3JLZ4</accession>
<dbReference type="EnsemblProtists" id="EOD24529">
    <property type="protein sequence ID" value="EOD24529"/>
    <property type="gene ID" value="EMIHUDRAFT_206506"/>
</dbReference>
<reference evidence="10" key="2">
    <citation type="submission" date="2024-10" db="UniProtKB">
        <authorList>
            <consortium name="EnsemblProtists"/>
        </authorList>
    </citation>
    <scope>IDENTIFICATION</scope>
</reference>
<dbReference type="InterPro" id="IPR023395">
    <property type="entry name" value="MCP_dom_sf"/>
</dbReference>
<dbReference type="Gene3D" id="1.50.40.10">
    <property type="entry name" value="Mitochondrial carrier domain"/>
    <property type="match status" value="1"/>
</dbReference>
<dbReference type="HOGENOM" id="CLU_015166_14_1_1"/>
<evidence type="ECO:0000256" key="5">
    <source>
        <dbReference type="ARBA" id="ARBA00022737"/>
    </source>
</evidence>